<evidence type="ECO:0000313" key="7">
    <source>
        <dbReference type="Proteomes" id="UP001238467"/>
    </source>
</evidence>
<dbReference type="EMBL" id="JAUSUH010000004">
    <property type="protein sequence ID" value="MDQ0347959.1"/>
    <property type="molecule type" value="Genomic_DNA"/>
</dbReference>
<evidence type="ECO:0000313" key="6">
    <source>
        <dbReference type="EMBL" id="MDQ0347959.1"/>
    </source>
</evidence>
<feature type="transmembrane region" description="Helical" evidence="5">
    <location>
        <begin position="221"/>
        <end position="241"/>
    </location>
</feature>
<keyword evidence="4 5" id="KW-0472">Membrane</keyword>
<dbReference type="PANTHER" id="PTHR43483:SF3">
    <property type="entry name" value="MEMBRANE TRANSPORTER PROTEIN HI_0806-RELATED"/>
    <property type="match status" value="1"/>
</dbReference>
<evidence type="ECO:0000256" key="3">
    <source>
        <dbReference type="ARBA" id="ARBA00022989"/>
    </source>
</evidence>
<feature type="transmembrane region" description="Helical" evidence="5">
    <location>
        <begin position="59"/>
        <end position="79"/>
    </location>
</feature>
<gene>
    <name evidence="6" type="ORF">J2S76_002386</name>
</gene>
<keyword evidence="7" id="KW-1185">Reference proteome</keyword>
<keyword evidence="2 5" id="KW-0812">Transmembrane</keyword>
<reference evidence="6 7" key="1">
    <citation type="submission" date="2023-07" db="EMBL/GenBank/DDBJ databases">
        <title>Genomic Encyclopedia of Type Strains, Phase IV (KMG-IV): sequencing the most valuable type-strain genomes for metagenomic binning, comparative biology and taxonomic classification.</title>
        <authorList>
            <person name="Goeker M."/>
        </authorList>
    </citation>
    <scope>NUCLEOTIDE SEQUENCE [LARGE SCALE GENOMIC DNA]</scope>
    <source>
        <strain evidence="6 7">DSM 1277</strain>
    </source>
</reference>
<evidence type="ECO:0000256" key="1">
    <source>
        <dbReference type="ARBA" id="ARBA00004141"/>
    </source>
</evidence>
<feature type="transmembrane region" description="Helical" evidence="5">
    <location>
        <begin position="187"/>
        <end position="209"/>
    </location>
</feature>
<feature type="transmembrane region" description="Helical" evidence="5">
    <location>
        <begin position="261"/>
        <end position="278"/>
    </location>
</feature>
<feature type="transmembrane region" description="Helical" evidence="5">
    <location>
        <begin position="12"/>
        <end position="39"/>
    </location>
</feature>
<comment type="subcellular location">
    <subcellularLocation>
        <location evidence="5">Cell membrane</location>
        <topology evidence="5">Multi-pass membrane protein</topology>
    </subcellularLocation>
    <subcellularLocation>
        <location evidence="1">Membrane</location>
        <topology evidence="1">Multi-pass membrane protein</topology>
    </subcellularLocation>
</comment>
<keyword evidence="3 5" id="KW-1133">Transmembrane helix</keyword>
<accession>A0ABU0DHQ9</accession>
<dbReference type="PANTHER" id="PTHR43483">
    <property type="entry name" value="MEMBRANE TRANSPORTER PROTEIN HI_0806-RELATED"/>
    <property type="match status" value="1"/>
</dbReference>
<evidence type="ECO:0000256" key="4">
    <source>
        <dbReference type="ARBA" id="ARBA00023136"/>
    </source>
</evidence>
<evidence type="ECO:0000256" key="5">
    <source>
        <dbReference type="RuleBase" id="RU363041"/>
    </source>
</evidence>
<proteinExistence type="inferred from homology"/>
<comment type="similarity">
    <text evidence="5">Belongs to the 4-toluene sulfonate uptake permease (TSUP) (TC 2.A.102) family.</text>
</comment>
<dbReference type="InterPro" id="IPR002781">
    <property type="entry name" value="TM_pro_TauE-like"/>
</dbReference>
<dbReference type="Pfam" id="PF01925">
    <property type="entry name" value="TauE"/>
    <property type="match status" value="1"/>
</dbReference>
<organism evidence="6 7">
    <name type="scientific">Ancylobacter vacuolatus</name>
    <dbReference type="NCBI Taxonomy" id="223389"/>
    <lineage>
        <taxon>Bacteria</taxon>
        <taxon>Pseudomonadati</taxon>
        <taxon>Pseudomonadota</taxon>
        <taxon>Alphaproteobacteria</taxon>
        <taxon>Hyphomicrobiales</taxon>
        <taxon>Xanthobacteraceae</taxon>
        <taxon>Ancylobacter</taxon>
    </lineage>
</organism>
<sequence>MMVQAIPLEHLLWLSGVLLVAGLATGILAGLFGIGGGAIVVPVLYEVFGAVGVDDSERMHLSVGTALAIIVPTALRSYFAHRRRTKIDNSIMRQWAVPLVAGVVAGTLLAAVSPDVVLKIAFVLFAALMSSKLLFGRDHWVLADTLPGRLPMALYGFGIGASAPLIGISGGGIATVVLTLYRVPIHTAIATSAGLGALIAVPGTIGYIISGIPHLDDLPPFSLGYVSLPGLVLVGGIATLAAPLGARLAHGFTRRQLEVGFGLYLLIVGLRFVVALIVE</sequence>
<protein>
    <recommendedName>
        <fullName evidence="5">Probable membrane transporter protein</fullName>
    </recommendedName>
</protein>
<comment type="caution">
    <text evidence="6">The sequence shown here is derived from an EMBL/GenBank/DDBJ whole genome shotgun (WGS) entry which is preliminary data.</text>
</comment>
<feature type="transmembrane region" description="Helical" evidence="5">
    <location>
        <begin position="155"/>
        <end position="181"/>
    </location>
</feature>
<keyword evidence="5" id="KW-1003">Cell membrane</keyword>
<dbReference type="Proteomes" id="UP001238467">
    <property type="component" value="Unassembled WGS sequence"/>
</dbReference>
<evidence type="ECO:0000256" key="2">
    <source>
        <dbReference type="ARBA" id="ARBA00022692"/>
    </source>
</evidence>
<name>A0ABU0DHQ9_9HYPH</name>